<sequence>MFTSEDNFDNGATISTSNCRYIRLKEPLVFAAADGSEAAAEPIRAGMDAMIIETVFFLLLLVNMESSLLDW</sequence>
<protein>
    <submittedName>
        <fullName evidence="1">Uncharacterized protein</fullName>
    </submittedName>
</protein>
<keyword evidence="2" id="KW-1185">Reference proteome</keyword>
<accession>A0A392Q4W5</accession>
<organism evidence="1 2">
    <name type="scientific">Trifolium medium</name>
    <dbReference type="NCBI Taxonomy" id="97028"/>
    <lineage>
        <taxon>Eukaryota</taxon>
        <taxon>Viridiplantae</taxon>
        <taxon>Streptophyta</taxon>
        <taxon>Embryophyta</taxon>
        <taxon>Tracheophyta</taxon>
        <taxon>Spermatophyta</taxon>
        <taxon>Magnoliopsida</taxon>
        <taxon>eudicotyledons</taxon>
        <taxon>Gunneridae</taxon>
        <taxon>Pentapetalae</taxon>
        <taxon>rosids</taxon>
        <taxon>fabids</taxon>
        <taxon>Fabales</taxon>
        <taxon>Fabaceae</taxon>
        <taxon>Papilionoideae</taxon>
        <taxon>50 kb inversion clade</taxon>
        <taxon>NPAAA clade</taxon>
        <taxon>Hologalegina</taxon>
        <taxon>IRL clade</taxon>
        <taxon>Trifolieae</taxon>
        <taxon>Trifolium</taxon>
    </lineage>
</organism>
<dbReference type="Proteomes" id="UP000265520">
    <property type="component" value="Unassembled WGS sequence"/>
</dbReference>
<dbReference type="EMBL" id="LXQA010109502">
    <property type="protein sequence ID" value="MCI18295.1"/>
    <property type="molecule type" value="Genomic_DNA"/>
</dbReference>
<evidence type="ECO:0000313" key="2">
    <source>
        <dbReference type="Proteomes" id="UP000265520"/>
    </source>
</evidence>
<evidence type="ECO:0000313" key="1">
    <source>
        <dbReference type="EMBL" id="MCI18295.1"/>
    </source>
</evidence>
<proteinExistence type="predicted"/>
<name>A0A392Q4W5_9FABA</name>
<reference evidence="1 2" key="1">
    <citation type="journal article" date="2018" name="Front. Plant Sci.">
        <title>Red Clover (Trifolium pratense) and Zigzag Clover (T. medium) - A Picture of Genomic Similarities and Differences.</title>
        <authorList>
            <person name="Dluhosova J."/>
            <person name="Istvanek J."/>
            <person name="Nedelnik J."/>
            <person name="Repkova J."/>
        </authorList>
    </citation>
    <scope>NUCLEOTIDE SEQUENCE [LARGE SCALE GENOMIC DNA]</scope>
    <source>
        <strain evidence="2">cv. 10/8</strain>
        <tissue evidence="1">Leaf</tissue>
    </source>
</reference>
<dbReference type="AlphaFoldDB" id="A0A392Q4W5"/>
<comment type="caution">
    <text evidence="1">The sequence shown here is derived from an EMBL/GenBank/DDBJ whole genome shotgun (WGS) entry which is preliminary data.</text>
</comment>